<evidence type="ECO:0000313" key="2">
    <source>
        <dbReference type="Proteomes" id="UP000002595"/>
    </source>
</evidence>
<name>A1RTD2_PYRIL</name>
<dbReference type="KEGG" id="pis:Pisl_1040"/>
<reference evidence="1" key="1">
    <citation type="submission" date="2006-12" db="EMBL/GenBank/DDBJ databases">
        <title>Complete sequence of Pyrobaculum islandicum DSM 4184.</title>
        <authorList>
            <person name="Copeland A."/>
            <person name="Lucas S."/>
            <person name="Lapidus A."/>
            <person name="Barry K."/>
            <person name="Detter J.C."/>
            <person name="Glavina del Rio T."/>
            <person name="Dalin E."/>
            <person name="Tice H."/>
            <person name="Pitluck S."/>
            <person name="Meincke L."/>
            <person name="Brettin T."/>
            <person name="Bruce D."/>
            <person name="Han C."/>
            <person name="Tapia R."/>
            <person name="Gilna P."/>
            <person name="Schmutz J."/>
            <person name="Larimer F."/>
            <person name="Land M."/>
            <person name="Hauser L."/>
            <person name="Kyrpides N."/>
            <person name="Mikhailova N."/>
            <person name="Cozen A.E."/>
            <person name="Fitz-Gibbon S.T."/>
            <person name="House C.H."/>
            <person name="Saltikov C."/>
            <person name="Lowe T."/>
            <person name="Richardson P."/>
        </authorList>
    </citation>
    <scope>NUCLEOTIDE SEQUENCE [LARGE SCALE GENOMIC DNA]</scope>
    <source>
        <strain evidence="1">DSM 4184</strain>
    </source>
</reference>
<dbReference type="Proteomes" id="UP000002595">
    <property type="component" value="Chromosome"/>
</dbReference>
<dbReference type="EMBL" id="CP000504">
    <property type="protein sequence ID" value="ABL88214.1"/>
    <property type="molecule type" value="Genomic_DNA"/>
</dbReference>
<dbReference type="RefSeq" id="WP_011762789.1">
    <property type="nucleotide sequence ID" value="NC_008701.1"/>
</dbReference>
<accession>A1RTD2</accession>
<dbReference type="HOGENOM" id="CLU_2103602_0_0_2"/>
<organism evidence="1 2">
    <name type="scientific">Pyrobaculum islandicum (strain DSM 4184 / JCM 9189 / GEO3)</name>
    <dbReference type="NCBI Taxonomy" id="384616"/>
    <lineage>
        <taxon>Archaea</taxon>
        <taxon>Thermoproteota</taxon>
        <taxon>Thermoprotei</taxon>
        <taxon>Thermoproteales</taxon>
        <taxon>Thermoproteaceae</taxon>
        <taxon>Pyrobaculum</taxon>
    </lineage>
</organism>
<evidence type="ECO:0000313" key="1">
    <source>
        <dbReference type="EMBL" id="ABL88214.1"/>
    </source>
</evidence>
<proteinExistence type="predicted"/>
<dbReference type="GeneID" id="4616386"/>
<dbReference type="AlphaFoldDB" id="A1RTD2"/>
<keyword evidence="2" id="KW-1185">Reference proteome</keyword>
<protein>
    <submittedName>
        <fullName evidence="1">Uncharacterized protein</fullName>
    </submittedName>
</protein>
<sequence length="115" mass="12890">MPVDYALEVIEEPVKYTVFDDYGHYDEDVDSLLPITATTGNTTLKFYLGYTETTPGEVRAATVETAVLRLKSRLLTKLVKKFIKIETSYGKTVLEKPIGGKRAYAGTVLEFLKHP</sequence>
<gene>
    <name evidence="1" type="ordered locus">Pisl_1040</name>
</gene>